<comment type="similarity">
    <text evidence="1">Belongs to the helicase family. UvrD subfamily.</text>
</comment>
<reference evidence="15 17" key="1">
    <citation type="submission" date="2019-02" db="EMBL/GenBank/DDBJ databases">
        <title>Genome sequencing of Clostridium botulinum clinical isolates.</title>
        <authorList>
            <person name="Brunt J."/>
            <person name="Van Vliet A.H.M."/>
            <person name="Stringer S.C."/>
            <person name="Grant K.A."/>
            <person name="Carter A.C."/>
            <person name="Peck M.W."/>
        </authorList>
    </citation>
    <scope>NUCLEOTIDE SEQUENCE [LARGE SCALE GENOMIC DNA]</scope>
    <source>
        <strain evidence="15 17">H113700579</strain>
    </source>
</reference>
<evidence type="ECO:0000313" key="18">
    <source>
        <dbReference type="Proteomes" id="UP000476820"/>
    </source>
</evidence>
<evidence type="ECO:0000313" key="15">
    <source>
        <dbReference type="EMBL" id="NFA44116.1"/>
    </source>
</evidence>
<organism evidence="15 17">
    <name type="scientific">Clostridium botulinum</name>
    <dbReference type="NCBI Taxonomy" id="1491"/>
    <lineage>
        <taxon>Bacteria</taxon>
        <taxon>Bacillati</taxon>
        <taxon>Bacillota</taxon>
        <taxon>Clostridia</taxon>
        <taxon>Eubacteriales</taxon>
        <taxon>Clostridiaceae</taxon>
        <taxon>Clostridium</taxon>
    </lineage>
</organism>
<dbReference type="InterPro" id="IPR000212">
    <property type="entry name" value="DNA_helicase_UvrD/REP"/>
</dbReference>
<dbReference type="GO" id="GO:0016787">
    <property type="term" value="F:hydrolase activity"/>
    <property type="evidence" value="ECO:0007669"/>
    <property type="project" value="UniProtKB-UniRule"/>
</dbReference>
<dbReference type="SUPFAM" id="SSF52540">
    <property type="entry name" value="P-loop containing nucleoside triphosphate hydrolases"/>
    <property type="match status" value="1"/>
</dbReference>
<dbReference type="GO" id="GO:0005524">
    <property type="term" value="F:ATP binding"/>
    <property type="evidence" value="ECO:0007669"/>
    <property type="project" value="UniProtKB-UniRule"/>
</dbReference>
<dbReference type="Gene3D" id="1.10.10.160">
    <property type="match status" value="1"/>
</dbReference>
<dbReference type="CDD" id="cd17932">
    <property type="entry name" value="DEXQc_UvrD"/>
    <property type="match status" value="1"/>
</dbReference>
<evidence type="ECO:0000256" key="10">
    <source>
        <dbReference type="ARBA" id="ARBA00048988"/>
    </source>
</evidence>
<keyword evidence="12" id="KW-0175">Coiled coil</keyword>
<feature type="domain" description="UvrD-like helicase ATP-binding" evidence="13">
    <location>
        <begin position="2"/>
        <end position="272"/>
    </location>
</feature>
<keyword evidence="3 11" id="KW-0378">Hydrolase</keyword>
<evidence type="ECO:0000256" key="12">
    <source>
        <dbReference type="SAM" id="Coils"/>
    </source>
</evidence>
<dbReference type="PROSITE" id="PS51198">
    <property type="entry name" value="UVRD_HELICASE_ATP_BIND"/>
    <property type="match status" value="1"/>
</dbReference>
<comment type="catalytic activity">
    <reaction evidence="8">
        <text>Couples ATP hydrolysis with the unwinding of duplex DNA by translocating in the 3'-5' direction.</text>
        <dbReference type="EC" id="5.6.2.4"/>
    </reaction>
</comment>
<evidence type="ECO:0000256" key="3">
    <source>
        <dbReference type="ARBA" id="ARBA00022801"/>
    </source>
</evidence>
<dbReference type="InterPro" id="IPR014017">
    <property type="entry name" value="DNA_helicase_UvrD-like_C"/>
</dbReference>
<evidence type="ECO:0000256" key="9">
    <source>
        <dbReference type="ARBA" id="ARBA00034808"/>
    </source>
</evidence>
<comment type="caution">
    <text evidence="15">The sequence shown here is derived from an EMBL/GenBank/DDBJ whole genome shotgun (WGS) entry which is preliminary data.</text>
</comment>
<dbReference type="GO" id="GO:0005829">
    <property type="term" value="C:cytosol"/>
    <property type="evidence" value="ECO:0007669"/>
    <property type="project" value="TreeGrafter"/>
</dbReference>
<dbReference type="Gene3D" id="3.40.50.300">
    <property type="entry name" value="P-loop containing nucleotide triphosphate hydrolases"/>
    <property type="match status" value="2"/>
</dbReference>
<dbReference type="RefSeq" id="WP_061301950.1">
    <property type="nucleotide sequence ID" value="NZ_JACBBU010000008.1"/>
</dbReference>
<reference evidence="16 18" key="2">
    <citation type="submission" date="2019-04" db="EMBL/GenBank/DDBJ databases">
        <title>Genome sequencing of Clostridium botulinum Groups I-IV and Clostridium butyricum.</title>
        <authorList>
            <person name="Brunt J."/>
            <person name="Van Vliet A.H.M."/>
            <person name="Stringer S.C."/>
            <person name="Carter A.T."/>
            <person name="Peck M.W."/>
        </authorList>
    </citation>
    <scope>NUCLEOTIDE SEQUENCE [LARGE SCALE GENOMIC DNA]</scope>
    <source>
        <strain evidence="16 18">1605</strain>
    </source>
</reference>
<dbReference type="GO" id="GO:0033202">
    <property type="term" value="C:DNA helicase complex"/>
    <property type="evidence" value="ECO:0007669"/>
    <property type="project" value="TreeGrafter"/>
</dbReference>
<keyword evidence="2 11" id="KW-0547">Nucleotide-binding</keyword>
<keyword evidence="5 11" id="KW-0067">ATP-binding</keyword>
<evidence type="ECO:0000256" key="1">
    <source>
        <dbReference type="ARBA" id="ARBA00009922"/>
    </source>
</evidence>
<evidence type="ECO:0000256" key="11">
    <source>
        <dbReference type="PROSITE-ProRule" id="PRU00560"/>
    </source>
</evidence>
<dbReference type="Pfam" id="PF13361">
    <property type="entry name" value="UvrD_C"/>
    <property type="match status" value="1"/>
</dbReference>
<dbReference type="PANTHER" id="PTHR11070:SF2">
    <property type="entry name" value="ATP-DEPENDENT DNA HELICASE SRS2"/>
    <property type="match status" value="1"/>
</dbReference>
<keyword evidence="6" id="KW-0238">DNA-binding</keyword>
<dbReference type="InterPro" id="IPR013986">
    <property type="entry name" value="DExx_box_DNA_helicase_dom_sf"/>
</dbReference>
<proteinExistence type="inferred from homology"/>
<sequence length="668" mass="78725">MYNLDIYQNKAVITEDKNALIIAAPGSGKTTVIINRIYYLVDKLKISNGRIIVITFTKAAAKNMKERYENRFKQNTSPFFGTFHGLFYKILLRTGKNIDIIDGNIINKLIKKVLTKYFDDINEDKIKEVLNNISIYKTSRIKLYEFRPSISREIFEEALECYEHYKKENGKMDFDDLAIEALDLLESNEKALIYYRKLFKYILVDEFQDCDELQIEFLKLINDGEDNSLFAVGDEDQCIYSFRGSKPMYMVTFDKMFKDSKKYYLSINYRSKDNIVERSKKLIKFNKERNNKEILSNKKDDGIIKFYTPYNEKSQGDILANLVKNEKKYNINYEENAILYRTNMEAMSVIDAFTKNHIPFRLLDRQYNFFEHFICKDLIAYLKLVVNPFDKESFIKIINKPFRYISKHNIDYVRNYTIQENLFNILINKEDTPPFQRKNLDELKKDFNYLNKISLGSAISYIVMDLEYIDYLKSYCEKFSQNLEDLEEVIEEFKLSAEGFKNIFDFLAHIENVSNEIEVSKNKNQREGVILSTIHGVKGMEFKNVYLVNCNEDTIPHSSSKEENIEEERRLFYVGITRAIDNLYLFAPKNRRGQLKEISRFICESEFDKLPKDTYGYKVDDNISQKTYGLGKIKSIEDDKVTISFEDGVNRSFSLKVLAENDLIQKII</sequence>
<dbReference type="Proteomes" id="UP000476820">
    <property type="component" value="Unassembled WGS sequence"/>
</dbReference>
<dbReference type="Gene3D" id="1.10.486.10">
    <property type="entry name" value="PCRA, domain 4"/>
    <property type="match status" value="1"/>
</dbReference>
<protein>
    <recommendedName>
        <fullName evidence="9">DNA 3'-5' helicase</fullName>
        <ecNumber evidence="9">5.6.2.4</ecNumber>
    </recommendedName>
</protein>
<keyword evidence="4 11" id="KW-0347">Helicase</keyword>
<feature type="binding site" evidence="11">
    <location>
        <begin position="23"/>
        <end position="30"/>
    </location>
    <ligand>
        <name>ATP</name>
        <dbReference type="ChEBI" id="CHEBI:30616"/>
    </ligand>
</feature>
<gene>
    <name evidence="15" type="ORF">EXM65_16445</name>
    <name evidence="16" type="ORF">FC774_14285</name>
</gene>
<dbReference type="AlphaFoldDB" id="A0A6B4MZZ9"/>
<dbReference type="PROSITE" id="PS51217">
    <property type="entry name" value="UVRD_HELICASE_CTER"/>
    <property type="match status" value="1"/>
</dbReference>
<evidence type="ECO:0000259" key="14">
    <source>
        <dbReference type="PROSITE" id="PS51217"/>
    </source>
</evidence>
<dbReference type="EMBL" id="SWOV01000047">
    <property type="protein sequence ID" value="NFF89018.1"/>
    <property type="molecule type" value="Genomic_DNA"/>
</dbReference>
<evidence type="ECO:0000259" key="13">
    <source>
        <dbReference type="PROSITE" id="PS51198"/>
    </source>
</evidence>
<evidence type="ECO:0000256" key="7">
    <source>
        <dbReference type="ARBA" id="ARBA00023235"/>
    </source>
</evidence>
<dbReference type="EMBL" id="SGKU01000060">
    <property type="protein sequence ID" value="NFA44116.1"/>
    <property type="molecule type" value="Genomic_DNA"/>
</dbReference>
<dbReference type="EC" id="5.6.2.4" evidence="9"/>
<dbReference type="Pfam" id="PF00580">
    <property type="entry name" value="UvrD-helicase"/>
    <property type="match status" value="1"/>
</dbReference>
<dbReference type="PANTHER" id="PTHR11070">
    <property type="entry name" value="UVRD / RECB / PCRA DNA HELICASE FAMILY MEMBER"/>
    <property type="match status" value="1"/>
</dbReference>
<evidence type="ECO:0000256" key="5">
    <source>
        <dbReference type="ARBA" id="ARBA00022840"/>
    </source>
</evidence>
<dbReference type="GO" id="GO:0043138">
    <property type="term" value="F:3'-5' DNA helicase activity"/>
    <property type="evidence" value="ECO:0007669"/>
    <property type="project" value="UniProtKB-EC"/>
</dbReference>
<evidence type="ECO:0000256" key="8">
    <source>
        <dbReference type="ARBA" id="ARBA00034617"/>
    </source>
</evidence>
<dbReference type="InterPro" id="IPR014016">
    <property type="entry name" value="UvrD-like_ATP-bd"/>
</dbReference>
<accession>A0A6B4MZZ9</accession>
<dbReference type="InterPro" id="IPR027417">
    <property type="entry name" value="P-loop_NTPase"/>
</dbReference>
<dbReference type="GO" id="GO:0003677">
    <property type="term" value="F:DNA binding"/>
    <property type="evidence" value="ECO:0007669"/>
    <property type="project" value="UniProtKB-KW"/>
</dbReference>
<keyword evidence="7" id="KW-0413">Isomerase</keyword>
<evidence type="ECO:0000256" key="4">
    <source>
        <dbReference type="ARBA" id="ARBA00022806"/>
    </source>
</evidence>
<evidence type="ECO:0000313" key="17">
    <source>
        <dbReference type="Proteomes" id="UP000472355"/>
    </source>
</evidence>
<feature type="coiled-coil region" evidence="12">
    <location>
        <begin position="476"/>
        <end position="503"/>
    </location>
</feature>
<dbReference type="GO" id="GO:0000725">
    <property type="term" value="P:recombinational repair"/>
    <property type="evidence" value="ECO:0007669"/>
    <property type="project" value="TreeGrafter"/>
</dbReference>
<evidence type="ECO:0000256" key="6">
    <source>
        <dbReference type="ARBA" id="ARBA00023125"/>
    </source>
</evidence>
<dbReference type="Proteomes" id="UP000472355">
    <property type="component" value="Unassembled WGS sequence"/>
</dbReference>
<comment type="catalytic activity">
    <reaction evidence="10">
        <text>ATP + H2O = ADP + phosphate + H(+)</text>
        <dbReference type="Rhea" id="RHEA:13065"/>
        <dbReference type="ChEBI" id="CHEBI:15377"/>
        <dbReference type="ChEBI" id="CHEBI:15378"/>
        <dbReference type="ChEBI" id="CHEBI:30616"/>
        <dbReference type="ChEBI" id="CHEBI:43474"/>
        <dbReference type="ChEBI" id="CHEBI:456216"/>
        <dbReference type="EC" id="5.6.2.4"/>
    </reaction>
</comment>
<feature type="domain" description="UvrD-like helicase C-terminal" evidence="14">
    <location>
        <begin position="273"/>
        <end position="539"/>
    </location>
</feature>
<evidence type="ECO:0000313" key="16">
    <source>
        <dbReference type="EMBL" id="NFF89018.1"/>
    </source>
</evidence>
<name>A0A6B4MZZ9_CLOBO</name>
<evidence type="ECO:0000256" key="2">
    <source>
        <dbReference type="ARBA" id="ARBA00022741"/>
    </source>
</evidence>